<name>A0A172Y9F2_9CAUL</name>
<dbReference type="SUPFAM" id="SSF161084">
    <property type="entry name" value="MAPEG domain-like"/>
    <property type="match status" value="1"/>
</dbReference>
<dbReference type="GO" id="GO:0016020">
    <property type="term" value="C:membrane"/>
    <property type="evidence" value="ECO:0007669"/>
    <property type="project" value="UniProtKB-SubCell"/>
</dbReference>
<evidence type="ECO:0000313" key="6">
    <source>
        <dbReference type="EMBL" id="ANF55834.1"/>
    </source>
</evidence>
<evidence type="ECO:0000313" key="7">
    <source>
        <dbReference type="Proteomes" id="UP000077603"/>
    </source>
</evidence>
<evidence type="ECO:0008006" key="8">
    <source>
        <dbReference type="Google" id="ProtNLM"/>
    </source>
</evidence>
<keyword evidence="7" id="KW-1185">Reference proteome</keyword>
<dbReference type="PANTHER" id="PTHR35371:SF1">
    <property type="entry name" value="BLR7753 PROTEIN"/>
    <property type="match status" value="1"/>
</dbReference>
<evidence type="ECO:0000256" key="4">
    <source>
        <dbReference type="ARBA" id="ARBA00023136"/>
    </source>
</evidence>
<keyword evidence="2 5" id="KW-0812">Transmembrane</keyword>
<dbReference type="PANTHER" id="PTHR35371">
    <property type="entry name" value="INNER MEMBRANE PROTEIN"/>
    <property type="match status" value="1"/>
</dbReference>
<reference evidence="6 7" key="1">
    <citation type="journal article" date="2014" name="Genome Announc.">
        <title>Genome Sequence of a Promising Hydrogen-Producing Facultative Anaerobic Bacterium, Brevundimonas naejangsanensis Strain B1.</title>
        <authorList>
            <person name="Su H."/>
            <person name="Zhang T."/>
            <person name="Bao M."/>
            <person name="Jiang Y."/>
            <person name="Wang Y."/>
            <person name="Tan T."/>
        </authorList>
    </citation>
    <scope>NUCLEOTIDE SEQUENCE [LARGE SCALE GENOMIC DNA]</scope>
    <source>
        <strain evidence="6 7">B1</strain>
    </source>
</reference>
<dbReference type="Proteomes" id="UP000077603">
    <property type="component" value="Chromosome"/>
</dbReference>
<evidence type="ECO:0000256" key="1">
    <source>
        <dbReference type="ARBA" id="ARBA00004370"/>
    </source>
</evidence>
<dbReference type="InterPro" id="IPR023352">
    <property type="entry name" value="MAPEG-like_dom_sf"/>
</dbReference>
<dbReference type="Pfam" id="PF01124">
    <property type="entry name" value="MAPEG"/>
    <property type="match status" value="1"/>
</dbReference>
<dbReference type="OrthoDB" id="7743618at2"/>
<gene>
    <name evidence="6" type="ORF">DA69_02850</name>
</gene>
<protein>
    <recommendedName>
        <fullName evidence="8">MAPEG family protein</fullName>
    </recommendedName>
</protein>
<feature type="transmembrane region" description="Helical" evidence="5">
    <location>
        <begin position="6"/>
        <end position="25"/>
    </location>
</feature>
<comment type="subcellular location">
    <subcellularLocation>
        <location evidence="1">Membrane</location>
    </subcellularLocation>
</comment>
<organism evidence="6 7">
    <name type="scientific">Brevundimonas naejangsanensis</name>
    <dbReference type="NCBI Taxonomy" id="588932"/>
    <lineage>
        <taxon>Bacteria</taxon>
        <taxon>Pseudomonadati</taxon>
        <taxon>Pseudomonadota</taxon>
        <taxon>Alphaproteobacteria</taxon>
        <taxon>Caulobacterales</taxon>
        <taxon>Caulobacteraceae</taxon>
        <taxon>Brevundimonas</taxon>
    </lineage>
</organism>
<sequence length="132" mass="14430">MTTELTYLAATLVLALVQIFLPAFARTREFGLSWNAGARDETPEAKSPVVGRLERAQANLFETLPLFIGAVLIAQMADRTGALTAWGAGLYFWARVAYIPLYALGVPYIRSLVWLVSLAGLALCLLALFIRV</sequence>
<dbReference type="Gene3D" id="1.20.120.550">
    <property type="entry name" value="Membrane associated eicosanoid/glutathione metabolism-like domain"/>
    <property type="match status" value="1"/>
</dbReference>
<dbReference type="AlphaFoldDB" id="A0A172Y9F2"/>
<dbReference type="RefSeq" id="WP_025977557.1">
    <property type="nucleotide sequence ID" value="NZ_CP015614.1"/>
</dbReference>
<dbReference type="eggNOG" id="COG3686">
    <property type="taxonomic scope" value="Bacteria"/>
</dbReference>
<keyword evidence="3 5" id="KW-1133">Transmembrane helix</keyword>
<dbReference type="InterPro" id="IPR001129">
    <property type="entry name" value="Membr-assoc_MAPEG"/>
</dbReference>
<accession>A0A172Y9F2</accession>
<dbReference type="STRING" id="588932.DA69_02850"/>
<evidence type="ECO:0000256" key="5">
    <source>
        <dbReference type="SAM" id="Phobius"/>
    </source>
</evidence>
<evidence type="ECO:0000256" key="3">
    <source>
        <dbReference type="ARBA" id="ARBA00022989"/>
    </source>
</evidence>
<evidence type="ECO:0000256" key="2">
    <source>
        <dbReference type="ARBA" id="ARBA00022692"/>
    </source>
</evidence>
<proteinExistence type="predicted"/>
<feature type="transmembrane region" description="Helical" evidence="5">
    <location>
        <begin position="83"/>
        <end position="105"/>
    </location>
</feature>
<dbReference type="EMBL" id="CP015614">
    <property type="protein sequence ID" value="ANF55834.1"/>
    <property type="molecule type" value="Genomic_DNA"/>
</dbReference>
<keyword evidence="4 5" id="KW-0472">Membrane</keyword>
<feature type="transmembrane region" description="Helical" evidence="5">
    <location>
        <begin position="112"/>
        <end position="130"/>
    </location>
</feature>
<dbReference type="KEGG" id="bne:DA69_02850"/>